<gene>
    <name evidence="4" type="ORF">JCGZ_26790</name>
</gene>
<reference evidence="4 5" key="1">
    <citation type="journal article" date="2014" name="PLoS ONE">
        <title>Global Analysis of Gene Expression Profiles in Physic Nut (Jatropha curcas L.) Seedlings Exposed to Salt Stress.</title>
        <authorList>
            <person name="Zhang L."/>
            <person name="Zhang C."/>
            <person name="Wu P."/>
            <person name="Chen Y."/>
            <person name="Li M."/>
            <person name="Jiang H."/>
            <person name="Wu G."/>
        </authorList>
    </citation>
    <scope>NUCLEOTIDE SEQUENCE [LARGE SCALE GENOMIC DNA]</scope>
    <source>
        <strain evidence="5">cv. GZQX0401</strain>
        <tissue evidence="4">Young leaves</tissue>
    </source>
</reference>
<feature type="signal peptide" evidence="2">
    <location>
        <begin position="1"/>
        <end position="20"/>
    </location>
</feature>
<keyword evidence="1 2" id="KW-0732">Signal</keyword>
<evidence type="ECO:0000313" key="4">
    <source>
        <dbReference type="EMBL" id="KDP41772.1"/>
    </source>
</evidence>
<protein>
    <recommendedName>
        <fullName evidence="3">Prolamin-like domain-containing protein</fullName>
    </recommendedName>
</protein>
<evidence type="ECO:0000256" key="2">
    <source>
        <dbReference type="SAM" id="SignalP"/>
    </source>
</evidence>
<proteinExistence type="predicted"/>
<dbReference type="PANTHER" id="PTHR31951">
    <property type="entry name" value="BIFUNCTIONAL INHIBITOR/LIPID-TRANSFER PROTEIN/SEED STORAGE 2S ALBUMIN SUPERFAMILY PROTEIN-RELATED"/>
    <property type="match status" value="1"/>
</dbReference>
<keyword evidence="5" id="KW-1185">Reference proteome</keyword>
<dbReference type="EMBL" id="KK914317">
    <property type="protein sequence ID" value="KDP41772.1"/>
    <property type="molecule type" value="Genomic_DNA"/>
</dbReference>
<evidence type="ECO:0000313" key="5">
    <source>
        <dbReference type="Proteomes" id="UP000027138"/>
    </source>
</evidence>
<accession>A0A067L043</accession>
<organism evidence="4 5">
    <name type="scientific">Jatropha curcas</name>
    <name type="common">Barbados nut</name>
    <dbReference type="NCBI Taxonomy" id="180498"/>
    <lineage>
        <taxon>Eukaryota</taxon>
        <taxon>Viridiplantae</taxon>
        <taxon>Streptophyta</taxon>
        <taxon>Embryophyta</taxon>
        <taxon>Tracheophyta</taxon>
        <taxon>Spermatophyta</taxon>
        <taxon>Magnoliopsida</taxon>
        <taxon>eudicotyledons</taxon>
        <taxon>Gunneridae</taxon>
        <taxon>Pentapetalae</taxon>
        <taxon>rosids</taxon>
        <taxon>fabids</taxon>
        <taxon>Malpighiales</taxon>
        <taxon>Euphorbiaceae</taxon>
        <taxon>Crotonoideae</taxon>
        <taxon>Jatropheae</taxon>
        <taxon>Jatropha</taxon>
    </lineage>
</organism>
<dbReference type="Proteomes" id="UP000027138">
    <property type="component" value="Unassembled WGS sequence"/>
</dbReference>
<dbReference type="OrthoDB" id="946177at2759"/>
<evidence type="ECO:0000256" key="1">
    <source>
        <dbReference type="ARBA" id="ARBA00022729"/>
    </source>
</evidence>
<name>A0A067L043_JATCU</name>
<sequence length="118" mass="12912">MFKTFCFVVVILSLSNVAIAFDFQALSPSPSPSPSQPLEEWLRIVAFSDKCSRKVSPGCGREIFNSVFKGGIATAECCVELVSMGKACYDQFVAVMAKNGPIFEAHLPEFLAKRVRSI</sequence>
<feature type="domain" description="Prolamin-like" evidence="3">
    <location>
        <begin position="50"/>
        <end position="97"/>
    </location>
</feature>
<feature type="chain" id="PRO_5001640072" description="Prolamin-like domain-containing protein" evidence="2">
    <location>
        <begin position="21"/>
        <end position="118"/>
    </location>
</feature>
<dbReference type="Pfam" id="PF05617">
    <property type="entry name" value="Prolamin_like"/>
    <property type="match status" value="1"/>
</dbReference>
<dbReference type="AlphaFoldDB" id="A0A067L043"/>
<dbReference type="PANTHER" id="PTHR31951:SF22">
    <property type="entry name" value="ECA1 GAMETOGENESIS RELATED FAMILY"/>
    <property type="match status" value="1"/>
</dbReference>
<evidence type="ECO:0000259" key="3">
    <source>
        <dbReference type="Pfam" id="PF05617"/>
    </source>
</evidence>
<dbReference type="InterPro" id="IPR008502">
    <property type="entry name" value="Prolamin-like"/>
</dbReference>